<sequence length="347" mass="37753">MSPALDTVGHGNAQNGNAPREVAIDELFNAFNTLRVLIIGDVMLDSYVWGRVDRISPEAPVPVVNVVRRELRLGGAGNVLLNVQALGAEAIICSVIGTDEPGDRLVGQLNERCLSCDGLIRSESRITTIKERIIAGSQQVVRVDTETDKHITATERAQLIAKAKELIPTCQVVIFEDYDKGVLNAESIAEITAFANEQGVPTVVDPKKRNFLNYHHTTLFKPNLKELKEGLKLEFDVDDPTQFQQAVDTLKESLQIKGALITLSERGVYIDFDNQQHRLPAHLRQISDVSGAGDTVISIAACCVALRQPPQLVAGLSNLGGGLVCESVGVVPIDKARLKEEAVRLKL</sequence>
<gene>
    <name evidence="4" type="ORF">F5984_24710</name>
</gene>
<keyword evidence="2 4" id="KW-0418">Kinase</keyword>
<dbReference type="GO" id="GO:0016773">
    <property type="term" value="F:phosphotransferase activity, alcohol group as acceptor"/>
    <property type="evidence" value="ECO:0007669"/>
    <property type="project" value="InterPro"/>
</dbReference>
<evidence type="ECO:0000256" key="2">
    <source>
        <dbReference type="ARBA" id="ARBA00022777"/>
    </source>
</evidence>
<dbReference type="InterPro" id="IPR011611">
    <property type="entry name" value="PfkB_dom"/>
</dbReference>
<evidence type="ECO:0000259" key="3">
    <source>
        <dbReference type="Pfam" id="PF00294"/>
    </source>
</evidence>
<dbReference type="PANTHER" id="PTHR46969">
    <property type="entry name" value="BIFUNCTIONAL PROTEIN HLDE"/>
    <property type="match status" value="1"/>
</dbReference>
<dbReference type="PANTHER" id="PTHR46969:SF1">
    <property type="entry name" value="BIFUNCTIONAL PROTEIN HLDE"/>
    <property type="match status" value="1"/>
</dbReference>
<reference evidence="4 5" key="1">
    <citation type="submission" date="2019-10" db="EMBL/GenBank/DDBJ databases">
        <title>Rudanella paleaurantiibacter sp. nov., isolated from sludge.</title>
        <authorList>
            <person name="Xu S.Q."/>
        </authorList>
    </citation>
    <scope>NUCLEOTIDE SEQUENCE [LARGE SCALE GENOMIC DNA]</scope>
    <source>
        <strain evidence="4 5">HX-22-17</strain>
    </source>
</reference>
<accession>A0A7J5TSK5</accession>
<evidence type="ECO:0000256" key="1">
    <source>
        <dbReference type="ARBA" id="ARBA00022679"/>
    </source>
</evidence>
<dbReference type="CDD" id="cd01172">
    <property type="entry name" value="RfaE_like"/>
    <property type="match status" value="1"/>
</dbReference>
<evidence type="ECO:0000313" key="5">
    <source>
        <dbReference type="Proteomes" id="UP000488299"/>
    </source>
</evidence>
<dbReference type="InterPro" id="IPR029056">
    <property type="entry name" value="Ribokinase-like"/>
</dbReference>
<dbReference type="RefSeq" id="WP_152126835.1">
    <property type="nucleotide sequence ID" value="NZ_WELI01000016.1"/>
</dbReference>
<dbReference type="GO" id="GO:0005829">
    <property type="term" value="C:cytosol"/>
    <property type="evidence" value="ECO:0007669"/>
    <property type="project" value="TreeGrafter"/>
</dbReference>
<organism evidence="4 5">
    <name type="scientific">Rudanella paleaurantiibacter</name>
    <dbReference type="NCBI Taxonomy" id="2614655"/>
    <lineage>
        <taxon>Bacteria</taxon>
        <taxon>Pseudomonadati</taxon>
        <taxon>Bacteroidota</taxon>
        <taxon>Cytophagia</taxon>
        <taxon>Cytophagales</taxon>
        <taxon>Cytophagaceae</taxon>
        <taxon>Rudanella</taxon>
    </lineage>
</organism>
<dbReference type="InterPro" id="IPR011913">
    <property type="entry name" value="RfaE_dom_I"/>
</dbReference>
<keyword evidence="5" id="KW-1185">Reference proteome</keyword>
<dbReference type="GO" id="GO:0033786">
    <property type="term" value="F:heptose-1-phosphate adenylyltransferase activity"/>
    <property type="evidence" value="ECO:0007669"/>
    <property type="project" value="TreeGrafter"/>
</dbReference>
<dbReference type="EMBL" id="WELI01000016">
    <property type="protein sequence ID" value="KAB7726290.1"/>
    <property type="molecule type" value="Genomic_DNA"/>
</dbReference>
<evidence type="ECO:0000313" key="4">
    <source>
        <dbReference type="EMBL" id="KAB7726290.1"/>
    </source>
</evidence>
<proteinExistence type="predicted"/>
<dbReference type="SUPFAM" id="SSF53613">
    <property type="entry name" value="Ribokinase-like"/>
    <property type="match status" value="1"/>
</dbReference>
<keyword evidence="1" id="KW-0808">Transferase</keyword>
<comment type="caution">
    <text evidence="4">The sequence shown here is derived from an EMBL/GenBank/DDBJ whole genome shotgun (WGS) entry which is preliminary data.</text>
</comment>
<dbReference type="GO" id="GO:0033785">
    <property type="term" value="F:heptose 7-phosphate kinase activity"/>
    <property type="evidence" value="ECO:0007669"/>
    <property type="project" value="TreeGrafter"/>
</dbReference>
<feature type="domain" description="Carbohydrate kinase PfkB" evidence="3">
    <location>
        <begin position="35"/>
        <end position="311"/>
    </location>
</feature>
<dbReference type="Pfam" id="PF00294">
    <property type="entry name" value="PfkB"/>
    <property type="match status" value="1"/>
</dbReference>
<dbReference type="AlphaFoldDB" id="A0A7J5TSK5"/>
<name>A0A7J5TSK5_9BACT</name>
<dbReference type="Proteomes" id="UP000488299">
    <property type="component" value="Unassembled WGS sequence"/>
</dbReference>
<dbReference type="Gene3D" id="3.40.1190.20">
    <property type="match status" value="1"/>
</dbReference>
<protein>
    <submittedName>
        <fullName evidence="4">D-glycero-beta-D-manno-heptose-7-phosphate kinase</fullName>
    </submittedName>
</protein>